<dbReference type="GeneID" id="26627504"/>
<evidence type="ECO:0000313" key="2">
    <source>
        <dbReference type="Proteomes" id="UP000031805"/>
    </source>
</evidence>
<dbReference type="Proteomes" id="UP000031805">
    <property type="component" value="Segment"/>
</dbReference>
<name>A0A0B5A2V0_9CAUD</name>
<dbReference type="RefSeq" id="YP_009200441.1">
    <property type="nucleotide sequence ID" value="NC_028820.1"/>
</dbReference>
<dbReference type="KEGG" id="vg:26627504"/>
<reference evidence="1 2" key="1">
    <citation type="submission" date="2014-11" db="EMBL/GenBank/DDBJ databases">
        <title>Complete genome sequence of vB_YenM_TG1, a broad host range bacteriophage which infects Yersinia enterocolitica.</title>
        <authorList>
            <person name="Leon-Velarde C.G."/>
            <person name="Kropinski A.M."/>
            <person name="Chen S."/>
            <person name="Griffiths M.W."/>
            <person name="Odumeru J.A."/>
        </authorList>
    </citation>
    <scope>NUCLEOTIDE SEQUENCE [LARGE SCALE GENOMIC DNA]</scope>
</reference>
<sequence length="77" mass="8951">MNKSVEVHFLYESGMSFVDIAHKTNCTISEVSKLWAQTEVAKDKSKLKPKVVFRKRMTTSKLHHPELLKKMQMLFAL</sequence>
<proteinExistence type="predicted"/>
<protein>
    <submittedName>
        <fullName evidence="1">Uncharacterized protein</fullName>
    </submittedName>
</protein>
<dbReference type="EMBL" id="KP202158">
    <property type="protein sequence ID" value="AJD81990.1"/>
    <property type="molecule type" value="Genomic_DNA"/>
</dbReference>
<evidence type="ECO:0000313" key="1">
    <source>
        <dbReference type="EMBL" id="AJD81990.1"/>
    </source>
</evidence>
<organism evidence="1 2">
    <name type="scientific">Yersinia phage vB_YenM_TG1</name>
    <dbReference type="NCBI Taxonomy" id="1589265"/>
    <lineage>
        <taxon>Viruses</taxon>
        <taxon>Duplodnaviria</taxon>
        <taxon>Heunggongvirae</taxon>
        <taxon>Uroviricota</taxon>
        <taxon>Caudoviricetes</taxon>
        <taxon>Pantevenvirales</taxon>
        <taxon>Straboviridae</taxon>
        <taxon>Tevenvirinae</taxon>
        <taxon>Tegunavirus</taxon>
        <taxon>Tegunavirus yenmtg1</taxon>
    </lineage>
</organism>
<gene>
    <name evidence="1" type="ORF">YenMTG1_180</name>
</gene>
<dbReference type="Pfam" id="PF11242">
    <property type="entry name" value="DUF2774"/>
    <property type="match status" value="1"/>
</dbReference>
<dbReference type="InterPro" id="IPR021404">
    <property type="entry name" value="Phage_T4_Gp24.3"/>
</dbReference>
<accession>A0A0B5A2V0</accession>
<keyword evidence="2" id="KW-1185">Reference proteome</keyword>